<dbReference type="AlphaFoldDB" id="M3C116"/>
<dbReference type="Gene3D" id="3.40.50.880">
    <property type="match status" value="1"/>
</dbReference>
<sequence length="284" mass="31677">MISKARETVKMLVLETDQTDPNTMEESGSFGQIIDRLFTTAGNNHEPPLGIEVEMLFVVEDEENGHNGHVPTASSIPSDVHAILITGSMYDAHGSDAWILKLKSLITELWKTRPDIKFAGICFGHQLLARTLGATVEPEEGSKWELAHTEMDLSSVGQKLFKTHDNTLHVHQMHQDQVTTLPSSQTTNLLGKNQKVHIWASTNHTSIQGLYIRDRLFSSQGHLGLDETMVRRQVEARIQSGAIDVDEDRKAVQYAKETAHMEHDGEVIASAILRFFHGDDHDIA</sequence>
<organism evidence="2 3">
    <name type="scientific">Sphaerulina musiva (strain SO2202)</name>
    <name type="common">Poplar stem canker fungus</name>
    <name type="synonym">Septoria musiva</name>
    <dbReference type="NCBI Taxonomy" id="692275"/>
    <lineage>
        <taxon>Eukaryota</taxon>
        <taxon>Fungi</taxon>
        <taxon>Dikarya</taxon>
        <taxon>Ascomycota</taxon>
        <taxon>Pezizomycotina</taxon>
        <taxon>Dothideomycetes</taxon>
        <taxon>Dothideomycetidae</taxon>
        <taxon>Mycosphaerellales</taxon>
        <taxon>Mycosphaerellaceae</taxon>
        <taxon>Sphaerulina</taxon>
    </lineage>
</organism>
<dbReference type="GO" id="GO:0005634">
    <property type="term" value="C:nucleus"/>
    <property type="evidence" value="ECO:0007669"/>
    <property type="project" value="TreeGrafter"/>
</dbReference>
<dbReference type="RefSeq" id="XP_016762102.1">
    <property type="nucleotide sequence ID" value="XM_016901144.1"/>
</dbReference>
<dbReference type="GeneID" id="27898281"/>
<proteinExistence type="predicted"/>
<dbReference type="GO" id="GO:0016740">
    <property type="term" value="F:transferase activity"/>
    <property type="evidence" value="ECO:0007669"/>
    <property type="project" value="UniProtKB-KW"/>
</dbReference>
<dbReference type="EMBL" id="KB456262">
    <property type="protein sequence ID" value="EMF13981.1"/>
    <property type="molecule type" value="Genomic_DNA"/>
</dbReference>
<dbReference type="eggNOG" id="KOG3179">
    <property type="taxonomic scope" value="Eukaryota"/>
</dbReference>
<dbReference type="OrthoDB" id="92161at2759"/>
<dbReference type="SUPFAM" id="SSF52317">
    <property type="entry name" value="Class I glutamine amidotransferase-like"/>
    <property type="match status" value="1"/>
</dbReference>
<protein>
    <submittedName>
        <fullName evidence="2">Class I glutamine amidotransferase-like protein</fullName>
    </submittedName>
</protein>
<dbReference type="CDD" id="cd01741">
    <property type="entry name" value="GATase1_1"/>
    <property type="match status" value="1"/>
</dbReference>
<dbReference type="PANTHER" id="PTHR42695:SF4">
    <property type="entry name" value="GLUTAMINE AMIDOTRANSFERASE DOMAIN-CONTAINING PROTEIN"/>
    <property type="match status" value="1"/>
</dbReference>
<dbReference type="InterPro" id="IPR029062">
    <property type="entry name" value="Class_I_gatase-like"/>
</dbReference>
<evidence type="ECO:0000313" key="2">
    <source>
        <dbReference type="EMBL" id="EMF13981.1"/>
    </source>
</evidence>
<dbReference type="STRING" id="692275.M3C116"/>
<dbReference type="Pfam" id="PF00117">
    <property type="entry name" value="GATase"/>
    <property type="match status" value="1"/>
</dbReference>
<feature type="domain" description="Glutamine amidotransferase" evidence="1">
    <location>
        <begin position="112"/>
        <end position="222"/>
    </location>
</feature>
<reference evidence="2 3" key="1">
    <citation type="journal article" date="2012" name="PLoS Pathog.">
        <title>Diverse lifestyles and strategies of plant pathogenesis encoded in the genomes of eighteen Dothideomycetes fungi.</title>
        <authorList>
            <person name="Ohm R.A."/>
            <person name="Feau N."/>
            <person name="Henrissat B."/>
            <person name="Schoch C.L."/>
            <person name="Horwitz B.A."/>
            <person name="Barry K.W."/>
            <person name="Condon B.J."/>
            <person name="Copeland A.C."/>
            <person name="Dhillon B."/>
            <person name="Glaser F."/>
            <person name="Hesse C.N."/>
            <person name="Kosti I."/>
            <person name="LaButti K."/>
            <person name="Lindquist E.A."/>
            <person name="Lucas S."/>
            <person name="Salamov A.A."/>
            <person name="Bradshaw R.E."/>
            <person name="Ciuffetti L."/>
            <person name="Hamelin R.C."/>
            <person name="Kema G.H.J."/>
            <person name="Lawrence C."/>
            <person name="Scott J.A."/>
            <person name="Spatafora J.W."/>
            <person name="Turgeon B.G."/>
            <person name="de Wit P.J.G.M."/>
            <person name="Zhong S."/>
            <person name="Goodwin S.B."/>
            <person name="Grigoriev I.V."/>
        </authorList>
    </citation>
    <scope>NUCLEOTIDE SEQUENCE [LARGE SCALE GENOMIC DNA]</scope>
    <source>
        <strain evidence="2 3">SO2202</strain>
    </source>
</reference>
<dbReference type="InterPro" id="IPR044992">
    <property type="entry name" value="ChyE-like"/>
</dbReference>
<evidence type="ECO:0000313" key="3">
    <source>
        <dbReference type="Proteomes" id="UP000016931"/>
    </source>
</evidence>
<dbReference type="GO" id="GO:0005829">
    <property type="term" value="C:cytosol"/>
    <property type="evidence" value="ECO:0007669"/>
    <property type="project" value="TreeGrafter"/>
</dbReference>
<dbReference type="PANTHER" id="PTHR42695">
    <property type="entry name" value="GLUTAMINE AMIDOTRANSFERASE YLR126C-RELATED"/>
    <property type="match status" value="1"/>
</dbReference>
<keyword evidence="2" id="KW-0315">Glutamine amidotransferase</keyword>
<dbReference type="OMA" id="VHVWGTS"/>
<evidence type="ECO:0000259" key="1">
    <source>
        <dbReference type="Pfam" id="PF00117"/>
    </source>
</evidence>
<gene>
    <name evidence="2" type="ORF">SEPMUDRAFT_115276</name>
</gene>
<accession>M3C116</accession>
<name>M3C116_SPHMS</name>
<dbReference type="HOGENOM" id="CLU_054974_0_2_1"/>
<keyword evidence="2" id="KW-0808">Transferase</keyword>
<dbReference type="Proteomes" id="UP000016931">
    <property type="component" value="Unassembled WGS sequence"/>
</dbReference>
<keyword evidence="3" id="KW-1185">Reference proteome</keyword>
<dbReference type="InterPro" id="IPR017926">
    <property type="entry name" value="GATASE"/>
</dbReference>